<organism evidence="2 3">
    <name type="scientific">Stephania cephalantha</name>
    <dbReference type="NCBI Taxonomy" id="152367"/>
    <lineage>
        <taxon>Eukaryota</taxon>
        <taxon>Viridiplantae</taxon>
        <taxon>Streptophyta</taxon>
        <taxon>Embryophyta</taxon>
        <taxon>Tracheophyta</taxon>
        <taxon>Spermatophyta</taxon>
        <taxon>Magnoliopsida</taxon>
        <taxon>Ranunculales</taxon>
        <taxon>Menispermaceae</taxon>
        <taxon>Menispermoideae</taxon>
        <taxon>Cissampelideae</taxon>
        <taxon>Stephania</taxon>
    </lineage>
</organism>
<gene>
    <name evidence="2" type="ORF">Scep_024904</name>
</gene>
<evidence type="ECO:0000256" key="1">
    <source>
        <dbReference type="SAM" id="MobiDB-lite"/>
    </source>
</evidence>
<comment type="caution">
    <text evidence="2">The sequence shown here is derived from an EMBL/GenBank/DDBJ whole genome shotgun (WGS) entry which is preliminary data.</text>
</comment>
<dbReference type="Proteomes" id="UP001419268">
    <property type="component" value="Unassembled WGS sequence"/>
</dbReference>
<accession>A0AAP0HZ16</accession>
<keyword evidence="3" id="KW-1185">Reference proteome</keyword>
<sequence>MLKAPRNAQHRNGEAGEEAMQKRDERKVSQRASDDGDEVEKGWRIERKKERK</sequence>
<evidence type="ECO:0000313" key="2">
    <source>
        <dbReference type="EMBL" id="KAK9101474.1"/>
    </source>
</evidence>
<dbReference type="EMBL" id="JBBNAG010000010">
    <property type="protein sequence ID" value="KAK9101474.1"/>
    <property type="molecule type" value="Genomic_DNA"/>
</dbReference>
<feature type="region of interest" description="Disordered" evidence="1">
    <location>
        <begin position="1"/>
        <end position="52"/>
    </location>
</feature>
<dbReference type="AlphaFoldDB" id="A0AAP0HZ16"/>
<feature type="compositionally biased region" description="Basic and acidic residues" evidence="1">
    <location>
        <begin position="11"/>
        <end position="52"/>
    </location>
</feature>
<evidence type="ECO:0000313" key="3">
    <source>
        <dbReference type="Proteomes" id="UP001419268"/>
    </source>
</evidence>
<proteinExistence type="predicted"/>
<protein>
    <submittedName>
        <fullName evidence="2">Uncharacterized protein</fullName>
    </submittedName>
</protein>
<name>A0AAP0HZ16_9MAGN</name>
<reference evidence="2 3" key="1">
    <citation type="submission" date="2024-01" db="EMBL/GenBank/DDBJ databases">
        <title>Genome assemblies of Stephania.</title>
        <authorList>
            <person name="Yang L."/>
        </authorList>
    </citation>
    <scope>NUCLEOTIDE SEQUENCE [LARGE SCALE GENOMIC DNA]</scope>
    <source>
        <strain evidence="2">JXDWG</strain>
        <tissue evidence="2">Leaf</tissue>
    </source>
</reference>